<dbReference type="SUPFAM" id="SSF52518">
    <property type="entry name" value="Thiamin diphosphate-binding fold (THDP-binding)"/>
    <property type="match status" value="1"/>
</dbReference>
<organism evidence="12">
    <name type="scientific">uncultured Eubacteriales bacterium</name>
    <dbReference type="NCBI Taxonomy" id="172733"/>
    <lineage>
        <taxon>Bacteria</taxon>
        <taxon>Bacillati</taxon>
        <taxon>Bacillota</taxon>
        <taxon>Clostridia</taxon>
        <taxon>Eubacteriales</taxon>
        <taxon>environmental samples</taxon>
    </lineage>
</organism>
<comment type="similarity">
    <text evidence="2 10">Belongs to the transketolase family. DXPS subfamily.</text>
</comment>
<dbReference type="InterPro" id="IPR049557">
    <property type="entry name" value="Transketolase_CS"/>
</dbReference>
<feature type="domain" description="Transketolase-like pyrimidine-binding" evidence="11">
    <location>
        <begin position="310"/>
        <end position="474"/>
    </location>
</feature>
<dbReference type="GO" id="GO:0008661">
    <property type="term" value="F:1-deoxy-D-xylulose-5-phosphate synthase activity"/>
    <property type="evidence" value="ECO:0007669"/>
    <property type="project" value="UniProtKB-UniRule"/>
</dbReference>
<keyword evidence="4 10" id="KW-0808">Transferase</keyword>
<dbReference type="GO" id="GO:0009228">
    <property type="term" value="P:thiamine biosynthetic process"/>
    <property type="evidence" value="ECO:0007669"/>
    <property type="project" value="UniProtKB-UniRule"/>
</dbReference>
<dbReference type="PROSITE" id="PS00801">
    <property type="entry name" value="TRANSKETOLASE_1"/>
    <property type="match status" value="1"/>
</dbReference>
<dbReference type="SUPFAM" id="SSF52922">
    <property type="entry name" value="TK C-terminal domain-like"/>
    <property type="match status" value="1"/>
</dbReference>
<comment type="pathway">
    <text evidence="1 10">Metabolic intermediate biosynthesis; 1-deoxy-D-xylulose 5-phosphate biosynthesis; 1-deoxy-D-xylulose 5-phosphate from D-glyceraldehyde 3-phosphate and pyruvate: step 1/1.</text>
</comment>
<keyword evidence="6 10" id="KW-0460">Magnesium</keyword>
<dbReference type="HAMAP" id="MF_00315">
    <property type="entry name" value="DXP_synth"/>
    <property type="match status" value="1"/>
</dbReference>
<dbReference type="GO" id="GO:0030976">
    <property type="term" value="F:thiamine pyrophosphate binding"/>
    <property type="evidence" value="ECO:0007669"/>
    <property type="project" value="UniProtKB-UniRule"/>
</dbReference>
<dbReference type="NCBIfam" id="NF003933">
    <property type="entry name" value="PRK05444.2-2"/>
    <property type="match status" value="1"/>
</dbReference>
<dbReference type="GO" id="GO:0000287">
    <property type="term" value="F:magnesium ion binding"/>
    <property type="evidence" value="ECO:0007669"/>
    <property type="project" value="UniProtKB-UniRule"/>
</dbReference>
<evidence type="ECO:0000256" key="9">
    <source>
        <dbReference type="ARBA" id="ARBA00023229"/>
    </source>
</evidence>
<feature type="binding site" evidence="10">
    <location>
        <position position="361"/>
    </location>
    <ligand>
        <name>thiamine diphosphate</name>
        <dbReference type="ChEBI" id="CHEBI:58937"/>
    </ligand>
</feature>
<feature type="binding site" evidence="10">
    <location>
        <position position="281"/>
    </location>
    <ligand>
        <name>thiamine diphosphate</name>
        <dbReference type="ChEBI" id="CHEBI:58937"/>
    </ligand>
</feature>
<feature type="binding site" evidence="10">
    <location>
        <begin position="111"/>
        <end position="113"/>
    </location>
    <ligand>
        <name>thiamine diphosphate</name>
        <dbReference type="ChEBI" id="CHEBI:58937"/>
    </ligand>
</feature>
<dbReference type="UniPathway" id="UPA00064">
    <property type="reaction ID" value="UER00091"/>
</dbReference>
<name>A0A212JVM7_9FIRM</name>
<comment type="cofactor">
    <cofactor evidence="10">
        <name>Mg(2+)</name>
        <dbReference type="ChEBI" id="CHEBI:18420"/>
    </cofactor>
    <text evidence="10">Binds 1 Mg(2+) ion per subunit.</text>
</comment>
<keyword evidence="7 10" id="KW-0784">Thiamine biosynthesis</keyword>
<dbReference type="Pfam" id="PF02780">
    <property type="entry name" value="Transketolase_C"/>
    <property type="match status" value="1"/>
</dbReference>
<evidence type="ECO:0000256" key="7">
    <source>
        <dbReference type="ARBA" id="ARBA00022977"/>
    </source>
</evidence>
<dbReference type="GO" id="GO:0016114">
    <property type="term" value="P:terpenoid biosynthetic process"/>
    <property type="evidence" value="ECO:0007669"/>
    <property type="project" value="UniProtKB-UniRule"/>
</dbReference>
<dbReference type="EC" id="2.2.1.7" evidence="10"/>
<keyword evidence="8 10" id="KW-0786">Thiamine pyrophosphate</keyword>
<dbReference type="InterPro" id="IPR009014">
    <property type="entry name" value="Transketo_C/PFOR_II"/>
</dbReference>
<evidence type="ECO:0000256" key="5">
    <source>
        <dbReference type="ARBA" id="ARBA00022723"/>
    </source>
</evidence>
<accession>A0A212JVM7</accession>
<dbReference type="Pfam" id="PF02779">
    <property type="entry name" value="Transket_pyr"/>
    <property type="match status" value="1"/>
</dbReference>
<reference evidence="12" key="1">
    <citation type="submission" date="2016-04" db="EMBL/GenBank/DDBJ databases">
        <authorList>
            <person name="Evans L.H."/>
            <person name="Alamgir A."/>
            <person name="Owens N."/>
            <person name="Weber N.D."/>
            <person name="Virtaneva K."/>
            <person name="Barbian K."/>
            <person name="Babar A."/>
            <person name="Rosenke K."/>
        </authorList>
    </citation>
    <scope>NUCLEOTIDE SEQUENCE</scope>
    <source>
        <strain evidence="12">86</strain>
    </source>
</reference>
<dbReference type="PANTHER" id="PTHR43322">
    <property type="entry name" value="1-D-DEOXYXYLULOSE 5-PHOSPHATE SYNTHASE-RELATED"/>
    <property type="match status" value="1"/>
</dbReference>
<dbReference type="InterPro" id="IPR033248">
    <property type="entry name" value="Transketolase_C"/>
</dbReference>
<dbReference type="SMART" id="SM00861">
    <property type="entry name" value="Transket_pyr"/>
    <property type="match status" value="1"/>
</dbReference>
<evidence type="ECO:0000256" key="4">
    <source>
        <dbReference type="ARBA" id="ARBA00022679"/>
    </source>
</evidence>
<evidence type="ECO:0000256" key="3">
    <source>
        <dbReference type="ARBA" id="ARBA00011738"/>
    </source>
</evidence>
<protein>
    <recommendedName>
        <fullName evidence="10">1-deoxy-D-xylulose-5-phosphate synthase</fullName>
        <ecNumber evidence="10">2.2.1.7</ecNumber>
    </recommendedName>
    <alternativeName>
        <fullName evidence="10">1-deoxyxylulose-5-phosphate synthase</fullName>
        <shortName evidence="10">DXP synthase</shortName>
        <shortName evidence="10">DXPS</shortName>
    </alternativeName>
</protein>
<dbReference type="GO" id="GO:0019288">
    <property type="term" value="P:isopentenyl diphosphate biosynthetic process, methylerythritol 4-phosphate pathway"/>
    <property type="evidence" value="ECO:0007669"/>
    <property type="project" value="TreeGrafter"/>
</dbReference>
<evidence type="ECO:0000256" key="1">
    <source>
        <dbReference type="ARBA" id="ARBA00004980"/>
    </source>
</evidence>
<feature type="binding site" evidence="10">
    <location>
        <begin position="143"/>
        <end position="144"/>
    </location>
    <ligand>
        <name>thiamine diphosphate</name>
        <dbReference type="ChEBI" id="CHEBI:58937"/>
    </ligand>
</feature>
<evidence type="ECO:0000256" key="2">
    <source>
        <dbReference type="ARBA" id="ARBA00011081"/>
    </source>
</evidence>
<dbReference type="InterPro" id="IPR029061">
    <property type="entry name" value="THDP-binding"/>
</dbReference>
<dbReference type="PANTHER" id="PTHR43322:SF5">
    <property type="entry name" value="1-DEOXY-D-XYLULOSE-5-PHOSPHATE SYNTHASE, CHLOROPLASTIC"/>
    <property type="match status" value="1"/>
</dbReference>
<feature type="binding site" evidence="10">
    <location>
        <position position="142"/>
    </location>
    <ligand>
        <name>Mg(2+)</name>
        <dbReference type="ChEBI" id="CHEBI:18420"/>
    </ligand>
</feature>
<evidence type="ECO:0000256" key="8">
    <source>
        <dbReference type="ARBA" id="ARBA00023052"/>
    </source>
</evidence>
<comment type="function">
    <text evidence="10">Catalyzes the acyloin condensation reaction between C atoms 2 and 3 of pyruvate and glyceraldehyde 3-phosphate to yield 1-deoxy-D-xylulose-5-phosphate (DXP).</text>
</comment>
<dbReference type="Gene3D" id="3.40.50.920">
    <property type="match status" value="1"/>
</dbReference>
<comment type="cofactor">
    <cofactor evidence="10">
        <name>thiamine diphosphate</name>
        <dbReference type="ChEBI" id="CHEBI:58937"/>
    </cofactor>
    <text evidence="10">Binds 1 thiamine pyrophosphate per subunit.</text>
</comment>
<feature type="binding site" evidence="10">
    <location>
        <position position="171"/>
    </location>
    <ligand>
        <name>Mg(2+)</name>
        <dbReference type="ChEBI" id="CHEBI:18420"/>
    </ligand>
</feature>
<dbReference type="EMBL" id="FLUN01000001">
    <property type="protein sequence ID" value="SBW03437.1"/>
    <property type="molecule type" value="Genomic_DNA"/>
</dbReference>
<feature type="binding site" evidence="10">
    <location>
        <position position="70"/>
    </location>
    <ligand>
        <name>thiamine diphosphate</name>
        <dbReference type="ChEBI" id="CHEBI:58937"/>
    </ligand>
</feature>
<dbReference type="NCBIfam" id="TIGR00204">
    <property type="entry name" value="dxs"/>
    <property type="match status" value="1"/>
</dbReference>
<evidence type="ECO:0000259" key="11">
    <source>
        <dbReference type="SMART" id="SM00861"/>
    </source>
</evidence>
<dbReference type="GO" id="GO:0005829">
    <property type="term" value="C:cytosol"/>
    <property type="evidence" value="ECO:0007669"/>
    <property type="project" value="TreeGrafter"/>
</dbReference>
<feature type="binding site" evidence="10">
    <location>
        <position position="171"/>
    </location>
    <ligand>
        <name>thiamine diphosphate</name>
        <dbReference type="ChEBI" id="CHEBI:58937"/>
    </ligand>
</feature>
<sequence>MILPEAIPDLHVISDSEAEALCARLRASLVDSVSRTGGHLASNLGAVEITVALHRVFDFSEDRLVFDVGHQCYTHKMLTGRAGIMDTLRTFGGVSGFPKPSESRCDAFIAGHASTSVSVAVGMARSRTLLGADYSVVALLGDGALSGGLAYEGLSDAGDSGERMIVILNDNGMSITKSVGGVAEHLARQRLRPQYLRFKKGYRKAMNILPGGKAIYRVTHKIKKAVKETLLPCSMFEDMGFTYLGPVDGHDVRGLTQLLRYSKDIETPVLLHVRTVKGKGYAPAEENPDLFHGVGRFCVQNGEPLQKGGTTFSSVFGKALCALSEEDGRVCAITAAMVSGTGLEEFSQRFPRRFFDVGIAEGHAVTMSAGMAKQGAIPVFAVYSTFLQRAYDMLLHDVAIQKLHVVLAVDRAGPVGDDGETHHGVFDAAFLDTVPGMTVLCPSSYAELRSMLRRAVIDCKGPVALRYPRGGEGAYHADSGSAGSVLLREGSDITLMGYGILINQLLAAADLLAEQGISAEVVKLNTITPLELSTALGSIKKTGRLLFAEDVMAPGSVGQRLCSTLLQKGIVPRGLALCNMGDSFVTHGTVQELYRLCGLDEKSLFKKALEVCGRG</sequence>
<keyword evidence="9 10" id="KW-0414">Isoprene biosynthesis</keyword>
<comment type="catalytic activity">
    <reaction evidence="10">
        <text>D-glyceraldehyde 3-phosphate + pyruvate + H(+) = 1-deoxy-D-xylulose 5-phosphate + CO2</text>
        <dbReference type="Rhea" id="RHEA:12605"/>
        <dbReference type="ChEBI" id="CHEBI:15361"/>
        <dbReference type="ChEBI" id="CHEBI:15378"/>
        <dbReference type="ChEBI" id="CHEBI:16526"/>
        <dbReference type="ChEBI" id="CHEBI:57792"/>
        <dbReference type="ChEBI" id="CHEBI:59776"/>
        <dbReference type="EC" id="2.2.1.7"/>
    </reaction>
</comment>
<dbReference type="CDD" id="cd02007">
    <property type="entry name" value="TPP_DXS"/>
    <property type="match status" value="1"/>
</dbReference>
<dbReference type="Gene3D" id="3.40.50.970">
    <property type="match status" value="2"/>
</dbReference>
<gene>
    <name evidence="10 12" type="primary">dxs</name>
    <name evidence="12" type="ORF">KL86CLO1_11779</name>
</gene>
<evidence type="ECO:0000313" key="12">
    <source>
        <dbReference type="EMBL" id="SBW03437.1"/>
    </source>
</evidence>
<comment type="subunit">
    <text evidence="3 10">Homodimer.</text>
</comment>
<dbReference type="AlphaFoldDB" id="A0A212JVM7"/>
<dbReference type="CDD" id="cd07033">
    <property type="entry name" value="TPP_PYR_DXS_TK_like"/>
    <property type="match status" value="1"/>
</dbReference>
<evidence type="ECO:0000256" key="10">
    <source>
        <dbReference type="HAMAP-Rule" id="MF_00315"/>
    </source>
</evidence>
<dbReference type="InterPro" id="IPR005475">
    <property type="entry name" value="Transketolase-like_Pyr-bd"/>
</dbReference>
<proteinExistence type="inferred from homology"/>
<dbReference type="InterPro" id="IPR005477">
    <property type="entry name" value="Dxylulose-5-P_synthase"/>
</dbReference>
<keyword evidence="5 10" id="KW-0479">Metal-binding</keyword>
<dbReference type="Pfam" id="PF13292">
    <property type="entry name" value="DXP_synthase_N"/>
    <property type="match status" value="1"/>
</dbReference>
<evidence type="ECO:0000256" key="6">
    <source>
        <dbReference type="ARBA" id="ARBA00022842"/>
    </source>
</evidence>